<dbReference type="OrthoDB" id="9776488at2"/>
<keyword evidence="2 8" id="KW-0479">Metal-binding</keyword>
<dbReference type="EMBL" id="UHIC01000001">
    <property type="protein sequence ID" value="SUO95981.1"/>
    <property type="molecule type" value="Genomic_DNA"/>
</dbReference>
<dbReference type="Proteomes" id="UP000254601">
    <property type="component" value="Unassembled WGS sequence"/>
</dbReference>
<reference evidence="10 11" key="1">
    <citation type="submission" date="2018-06" db="EMBL/GenBank/DDBJ databases">
        <authorList>
            <consortium name="Pathogen Informatics"/>
            <person name="Doyle S."/>
        </authorList>
    </citation>
    <scope>NUCLEOTIDE SEQUENCE [LARGE SCALE GENOMIC DNA]</scope>
    <source>
        <strain evidence="10 11">NCTC13337</strain>
    </source>
</reference>
<evidence type="ECO:0000313" key="10">
    <source>
        <dbReference type="EMBL" id="SUO95981.1"/>
    </source>
</evidence>
<comment type="cofactor">
    <cofactor evidence="8">
        <name>a divalent metal cation</name>
        <dbReference type="ChEBI" id="CHEBI:60240"/>
    </cofactor>
    <text evidence="8">Binds 1 divalent metal cation per subunit.</text>
</comment>
<evidence type="ECO:0000256" key="1">
    <source>
        <dbReference type="ARBA" id="ARBA00010716"/>
    </source>
</evidence>
<evidence type="ECO:0000256" key="2">
    <source>
        <dbReference type="ARBA" id="ARBA00022723"/>
    </source>
</evidence>
<dbReference type="InterPro" id="IPR003764">
    <property type="entry name" value="GlcNAc_6-P_deAcase"/>
</dbReference>
<dbReference type="SUPFAM" id="SSF51556">
    <property type="entry name" value="Metallo-dependent hydrolases"/>
    <property type="match status" value="1"/>
</dbReference>
<evidence type="ECO:0000256" key="3">
    <source>
        <dbReference type="ARBA" id="ARBA00022801"/>
    </source>
</evidence>
<dbReference type="Gene3D" id="2.30.40.10">
    <property type="entry name" value="Urease, subunit C, domain 1"/>
    <property type="match status" value="1"/>
</dbReference>
<feature type="binding site" evidence="7">
    <location>
        <begin position="219"/>
        <end position="220"/>
    </location>
    <ligand>
        <name>substrate</name>
    </ligand>
</feature>
<dbReference type="GO" id="GO:0006046">
    <property type="term" value="P:N-acetylglucosamine catabolic process"/>
    <property type="evidence" value="ECO:0007669"/>
    <property type="project" value="TreeGrafter"/>
</dbReference>
<dbReference type="Gene3D" id="3.20.20.140">
    <property type="entry name" value="Metal-dependent hydrolases"/>
    <property type="match status" value="1"/>
</dbReference>
<accession>A0A380MW92</accession>
<keyword evidence="4 5" id="KW-0119">Carbohydrate metabolism</keyword>
<evidence type="ECO:0000256" key="6">
    <source>
        <dbReference type="PIRSR" id="PIRSR038994-1"/>
    </source>
</evidence>
<feature type="binding site" evidence="7">
    <location>
        <position position="250"/>
    </location>
    <ligand>
        <name>substrate</name>
    </ligand>
</feature>
<gene>
    <name evidence="10" type="primary">nagA</name>
    <name evidence="10" type="ORF">NCTC13337_01674</name>
</gene>
<dbReference type="RefSeq" id="WP_072576597.1">
    <property type="nucleotide sequence ID" value="NZ_LWHB01000084.1"/>
</dbReference>
<sequence>MITYYRGAQLYDNGNLIEGFALAVENGKTIALLPETDIPKQVTVKTLNGGVLTPGFIETQANGGGGVLVNSDTSETGLSQIFSGHRQYGTVAMLPTFITDSKEKYHQAIKNIANAVKNNVPGIIGGHFEGPFLNPEKKGTHQIDYIRQPDKDDFAVYEQYSEYLQHSILSLAPEKVERGTIAAIKPFIPQINMAHSQATHEDIARAYGEGLTGLTHYYNAMRPLSGRDPGPLGSAAEFGLYVGIIPDGIHSHPYSLASAYRLIGKHHLMLVTDSMHTIGTSDIQEFDLMGIKVFVKEDRLVNEHDSLAGAHINQLQCLHNAIRYMHIDLRTALTMLIKTPATYVQRPDLARIAQRNIEEIIYLDKQLALRNWQ</sequence>
<feature type="domain" description="Amidohydrolase-related" evidence="9">
    <location>
        <begin position="51"/>
        <end position="344"/>
    </location>
</feature>
<dbReference type="Pfam" id="PF01979">
    <property type="entry name" value="Amidohydro_1"/>
    <property type="match status" value="1"/>
</dbReference>
<keyword evidence="3 5" id="KW-0378">Hydrolase</keyword>
<dbReference type="PANTHER" id="PTHR11113:SF14">
    <property type="entry name" value="N-ACETYLGLUCOSAMINE-6-PHOSPHATE DEACETYLASE"/>
    <property type="match status" value="1"/>
</dbReference>
<evidence type="ECO:0000313" key="11">
    <source>
        <dbReference type="Proteomes" id="UP000254601"/>
    </source>
</evidence>
<organism evidence="10 11">
    <name type="scientific">Suttonella ornithocola</name>
    <dbReference type="NCBI Taxonomy" id="279832"/>
    <lineage>
        <taxon>Bacteria</taxon>
        <taxon>Pseudomonadati</taxon>
        <taxon>Pseudomonadota</taxon>
        <taxon>Gammaproteobacteria</taxon>
        <taxon>Cardiobacteriales</taxon>
        <taxon>Cardiobacteriaceae</taxon>
        <taxon>Suttonella</taxon>
    </lineage>
</organism>
<evidence type="ECO:0000256" key="5">
    <source>
        <dbReference type="PIRNR" id="PIRNR038994"/>
    </source>
</evidence>
<dbReference type="InterPro" id="IPR032466">
    <property type="entry name" value="Metal_Hydrolase"/>
</dbReference>
<evidence type="ECO:0000259" key="9">
    <source>
        <dbReference type="Pfam" id="PF01979"/>
    </source>
</evidence>
<feature type="active site" description="Proton donor/acceptor" evidence="6">
    <location>
        <position position="273"/>
    </location>
</feature>
<dbReference type="AlphaFoldDB" id="A0A380MW92"/>
<dbReference type="InterPro" id="IPR006680">
    <property type="entry name" value="Amidohydro-rel"/>
</dbReference>
<keyword evidence="11" id="KW-1185">Reference proteome</keyword>
<dbReference type="PANTHER" id="PTHR11113">
    <property type="entry name" value="N-ACETYLGLUCOSAMINE-6-PHOSPHATE DEACETYLASE"/>
    <property type="match status" value="1"/>
</dbReference>
<dbReference type="PIRSF" id="PIRSF038994">
    <property type="entry name" value="NagA"/>
    <property type="match status" value="1"/>
</dbReference>
<feature type="binding site" evidence="7">
    <location>
        <position position="140"/>
    </location>
    <ligand>
        <name>substrate</name>
    </ligand>
</feature>
<protein>
    <submittedName>
        <fullName evidence="10">N-acetylglucosamine-6-phosphate deacetylase</fullName>
        <ecNumber evidence="10">3.5.1.25</ecNumber>
    </submittedName>
</protein>
<dbReference type="EC" id="3.5.1.25" evidence="10"/>
<dbReference type="InterPro" id="IPR011059">
    <property type="entry name" value="Metal-dep_hydrolase_composite"/>
</dbReference>
<dbReference type="GO" id="GO:0008448">
    <property type="term" value="F:N-acetylglucosamine-6-phosphate deacetylase activity"/>
    <property type="evidence" value="ECO:0007669"/>
    <property type="project" value="UniProtKB-EC"/>
</dbReference>
<feature type="binding site" evidence="8">
    <location>
        <position position="195"/>
    </location>
    <ligand>
        <name>Zn(2+)</name>
        <dbReference type="ChEBI" id="CHEBI:29105"/>
    </ligand>
</feature>
<name>A0A380MW92_9GAMM</name>
<proteinExistence type="inferred from homology"/>
<comment type="similarity">
    <text evidence="1 5">Belongs to the metallo-dependent hydrolases superfamily. NagA family.</text>
</comment>
<evidence type="ECO:0000256" key="7">
    <source>
        <dbReference type="PIRSR" id="PIRSR038994-2"/>
    </source>
</evidence>
<feature type="binding site" evidence="7">
    <location>
        <begin position="307"/>
        <end position="309"/>
    </location>
    <ligand>
        <name>substrate</name>
    </ligand>
</feature>
<feature type="binding site" evidence="7">
    <location>
        <position position="227"/>
    </location>
    <ligand>
        <name>substrate</name>
    </ligand>
</feature>
<feature type="binding site" evidence="8">
    <location>
        <position position="216"/>
    </location>
    <ligand>
        <name>Zn(2+)</name>
        <dbReference type="ChEBI" id="CHEBI:29105"/>
    </ligand>
</feature>
<dbReference type="SUPFAM" id="SSF51338">
    <property type="entry name" value="Composite domain of metallo-dependent hydrolases"/>
    <property type="match status" value="1"/>
</dbReference>
<dbReference type="GO" id="GO:0046872">
    <property type="term" value="F:metal ion binding"/>
    <property type="evidence" value="ECO:0007669"/>
    <property type="project" value="UniProtKB-KW"/>
</dbReference>
<feature type="binding site" evidence="8">
    <location>
        <position position="129"/>
    </location>
    <ligand>
        <name>Zn(2+)</name>
        <dbReference type="ChEBI" id="CHEBI:29105"/>
    </ligand>
</feature>
<evidence type="ECO:0000256" key="8">
    <source>
        <dbReference type="PIRSR" id="PIRSR038994-3"/>
    </source>
</evidence>
<evidence type="ECO:0000256" key="4">
    <source>
        <dbReference type="ARBA" id="ARBA00023277"/>
    </source>
</evidence>